<dbReference type="Gene3D" id="1.20.1050.10">
    <property type="match status" value="1"/>
</dbReference>
<reference evidence="3 4" key="1">
    <citation type="submission" date="2020-08" db="EMBL/GenBank/DDBJ databases">
        <title>Genomic Encyclopedia of Type Strains, Phase IV (KMG-IV): sequencing the most valuable type-strain genomes for metagenomic binning, comparative biology and taxonomic classification.</title>
        <authorList>
            <person name="Goeker M."/>
        </authorList>
    </citation>
    <scope>NUCLEOTIDE SEQUENCE [LARGE SCALE GENOMIC DNA]</scope>
    <source>
        <strain evidence="3 4">DSM 27203</strain>
    </source>
</reference>
<evidence type="ECO:0000259" key="2">
    <source>
        <dbReference type="PROSITE" id="PS50405"/>
    </source>
</evidence>
<dbReference type="Gene3D" id="3.40.30.10">
    <property type="entry name" value="Glutaredoxin"/>
    <property type="match status" value="1"/>
</dbReference>
<dbReference type="SUPFAM" id="SSF47616">
    <property type="entry name" value="GST C-terminal domain-like"/>
    <property type="match status" value="1"/>
</dbReference>
<dbReference type="EMBL" id="JACIJI010000002">
    <property type="protein sequence ID" value="MBB5718978.1"/>
    <property type="molecule type" value="Genomic_DNA"/>
</dbReference>
<dbReference type="InterPro" id="IPR036249">
    <property type="entry name" value="Thioredoxin-like_sf"/>
</dbReference>
<dbReference type="InterPro" id="IPR010987">
    <property type="entry name" value="Glutathione-S-Trfase_C-like"/>
</dbReference>
<dbReference type="Proteomes" id="UP000554342">
    <property type="component" value="Unassembled WGS sequence"/>
</dbReference>
<dbReference type="EC" id="2.5.1.18" evidence="3"/>
<dbReference type="PANTHER" id="PTHR44051:SF8">
    <property type="entry name" value="GLUTATHIONE S-TRANSFERASE GSTA"/>
    <property type="match status" value="1"/>
</dbReference>
<dbReference type="PANTHER" id="PTHR44051">
    <property type="entry name" value="GLUTATHIONE S-TRANSFERASE-RELATED"/>
    <property type="match status" value="1"/>
</dbReference>
<evidence type="ECO:0000259" key="1">
    <source>
        <dbReference type="PROSITE" id="PS50404"/>
    </source>
</evidence>
<dbReference type="Pfam" id="PF13409">
    <property type="entry name" value="GST_N_2"/>
    <property type="match status" value="1"/>
</dbReference>
<dbReference type="GO" id="GO:0004364">
    <property type="term" value="F:glutathione transferase activity"/>
    <property type="evidence" value="ECO:0007669"/>
    <property type="project" value="UniProtKB-EC"/>
</dbReference>
<feature type="domain" description="GST N-terminal" evidence="1">
    <location>
        <begin position="1"/>
        <end position="81"/>
    </location>
</feature>
<comment type="caution">
    <text evidence="3">The sequence shown here is derived from an EMBL/GenBank/DDBJ whole genome shotgun (WGS) entry which is preliminary data.</text>
</comment>
<dbReference type="InterPro" id="IPR036282">
    <property type="entry name" value="Glutathione-S-Trfase_C_sf"/>
</dbReference>
<accession>A0A840YZ57</accession>
<evidence type="ECO:0000313" key="3">
    <source>
        <dbReference type="EMBL" id="MBB5718978.1"/>
    </source>
</evidence>
<protein>
    <submittedName>
        <fullName evidence="3">Glutathione S-transferase</fullName>
        <ecNumber evidence="3">2.5.1.18</ecNumber>
    </submittedName>
</protein>
<gene>
    <name evidence="3" type="ORF">FHR23_001901</name>
</gene>
<sequence>MKLYDAEWAPSPRRVRVYLAEKGITVPMVRLNLRKGEHLGNEYLAVNDRATVPALVLDDGSVLEESAAICRYFEALHPDPPLFGTSPEEIGRIESRIRQVEAEGYAAVVYCFRNSAPGFEDRAESGNWPPLPQIPQLAERGRIMWDSFLQRLDANLQDREWIAGDRFSYADITAMVAVDFGISVRLPAPEERENVLRWHKAVSARPSAQA</sequence>
<dbReference type="AlphaFoldDB" id="A0A840YZ57"/>
<keyword evidence="3" id="KW-0808">Transferase</keyword>
<dbReference type="PROSITE" id="PS50404">
    <property type="entry name" value="GST_NTER"/>
    <property type="match status" value="1"/>
</dbReference>
<feature type="domain" description="GST C-terminal" evidence="2">
    <location>
        <begin position="86"/>
        <end position="210"/>
    </location>
</feature>
<dbReference type="PROSITE" id="PS50405">
    <property type="entry name" value="GST_CTER"/>
    <property type="match status" value="1"/>
</dbReference>
<dbReference type="InterPro" id="IPR004045">
    <property type="entry name" value="Glutathione_S-Trfase_N"/>
</dbReference>
<keyword evidence="4" id="KW-1185">Reference proteome</keyword>
<dbReference type="RefSeq" id="WP_184003161.1">
    <property type="nucleotide sequence ID" value="NZ_BAABIF010000013.1"/>
</dbReference>
<name>A0A840YZ57_9SPHN</name>
<dbReference type="InterPro" id="IPR004046">
    <property type="entry name" value="GST_C"/>
</dbReference>
<dbReference type="SFLD" id="SFLDS00019">
    <property type="entry name" value="Glutathione_Transferase_(cytos"/>
    <property type="match status" value="1"/>
</dbReference>
<organism evidence="3 4">
    <name type="scientific">Stakelama sediminis</name>
    <dbReference type="NCBI Taxonomy" id="463200"/>
    <lineage>
        <taxon>Bacteria</taxon>
        <taxon>Pseudomonadati</taxon>
        <taxon>Pseudomonadota</taxon>
        <taxon>Alphaproteobacteria</taxon>
        <taxon>Sphingomonadales</taxon>
        <taxon>Sphingomonadaceae</taxon>
        <taxon>Stakelama</taxon>
    </lineage>
</organism>
<proteinExistence type="predicted"/>
<dbReference type="SUPFAM" id="SSF52833">
    <property type="entry name" value="Thioredoxin-like"/>
    <property type="match status" value="1"/>
</dbReference>
<dbReference type="InterPro" id="IPR034345">
    <property type="entry name" value="Gtt2-like_N"/>
</dbReference>
<dbReference type="SFLD" id="SFLDG00358">
    <property type="entry name" value="Main_(cytGST)"/>
    <property type="match status" value="1"/>
</dbReference>
<dbReference type="CDD" id="cd03051">
    <property type="entry name" value="GST_N_GTT2_like"/>
    <property type="match status" value="1"/>
</dbReference>
<dbReference type="Pfam" id="PF00043">
    <property type="entry name" value="GST_C"/>
    <property type="match status" value="1"/>
</dbReference>
<dbReference type="InterPro" id="IPR040079">
    <property type="entry name" value="Glutathione_S-Trfase"/>
</dbReference>
<evidence type="ECO:0000313" key="4">
    <source>
        <dbReference type="Proteomes" id="UP000554342"/>
    </source>
</evidence>